<evidence type="ECO:0008006" key="7">
    <source>
        <dbReference type="Google" id="ProtNLM"/>
    </source>
</evidence>
<dbReference type="SUPFAM" id="SSF50978">
    <property type="entry name" value="WD40 repeat-like"/>
    <property type="match status" value="1"/>
</dbReference>
<protein>
    <recommendedName>
        <fullName evidence="7">mRNA export factor</fullName>
    </recommendedName>
</protein>
<dbReference type="PANTHER" id="PTHR10971">
    <property type="entry name" value="MRNA EXPORT FACTOR AND BUB3"/>
    <property type="match status" value="1"/>
</dbReference>
<evidence type="ECO:0000256" key="1">
    <source>
        <dbReference type="ARBA" id="ARBA00022574"/>
    </source>
</evidence>
<evidence type="ECO:0000256" key="3">
    <source>
        <dbReference type="PROSITE-ProRule" id="PRU00221"/>
    </source>
</evidence>
<evidence type="ECO:0000313" key="5">
    <source>
        <dbReference type="EMBL" id="CAJ1950580.1"/>
    </source>
</evidence>
<name>A0AAD2FRB6_9STRA</name>
<feature type="region of interest" description="Disordered" evidence="4">
    <location>
        <begin position="1"/>
        <end position="25"/>
    </location>
</feature>
<dbReference type="EMBL" id="CAKOGP040001770">
    <property type="protein sequence ID" value="CAJ1950580.1"/>
    <property type="molecule type" value="Genomic_DNA"/>
</dbReference>
<dbReference type="PROSITE" id="PS50294">
    <property type="entry name" value="WD_REPEATS_REGION"/>
    <property type="match status" value="2"/>
</dbReference>
<gene>
    <name evidence="5" type="ORF">CYCCA115_LOCUS12652</name>
</gene>
<dbReference type="SMART" id="SM00320">
    <property type="entry name" value="WD40"/>
    <property type="match status" value="6"/>
</dbReference>
<dbReference type="PRINTS" id="PR00320">
    <property type="entry name" value="GPROTEINBRPT"/>
</dbReference>
<feature type="repeat" description="WD" evidence="3">
    <location>
        <begin position="129"/>
        <end position="170"/>
    </location>
</feature>
<keyword evidence="2" id="KW-0677">Repeat</keyword>
<comment type="caution">
    <text evidence="5">The sequence shown here is derived from an EMBL/GenBank/DDBJ whole genome shotgun (WGS) entry which is preliminary data.</text>
</comment>
<evidence type="ECO:0000313" key="6">
    <source>
        <dbReference type="Proteomes" id="UP001295423"/>
    </source>
</evidence>
<dbReference type="Gene3D" id="2.130.10.10">
    <property type="entry name" value="YVTN repeat-like/Quinoprotein amine dehydrogenase"/>
    <property type="match status" value="1"/>
</dbReference>
<dbReference type="InterPro" id="IPR015943">
    <property type="entry name" value="WD40/YVTN_repeat-like_dom_sf"/>
</dbReference>
<dbReference type="AlphaFoldDB" id="A0AAD2FRB6"/>
<feature type="compositionally biased region" description="Low complexity" evidence="4">
    <location>
        <begin position="7"/>
        <end position="20"/>
    </location>
</feature>
<dbReference type="Proteomes" id="UP001295423">
    <property type="component" value="Unassembled WGS sequence"/>
</dbReference>
<keyword evidence="6" id="KW-1185">Reference proteome</keyword>
<sequence length="357" mass="39114">MTPFGSTTATATATATTAATVSRAASIDPRDCKVPQVGDDGISSLAWSPTHNYLASSNWDGGVRLWQVEEQATQVRATPQAMVRHDGKAPVLDCCFSADGSTLFSGGGDKAVRMWKLASQPPNWIGQQIGVHDSPVKAVRYLPSSKLVVSGGWDRKLKFWDQRSSSPVGYLDLPERVYGLDVRGNLMVAITADRKLFVYDASGPQPVLEYEMDSPLRCQSRCVACLPNQKGFAIGGLEGRVCIRHRNNAKGFRFQCHRQGSDVFAVNAIAFANRYSTFATCGADGGVSFWNKDLKQKVKEFKPIQRSISCATFNTQGNLFAYSSSYDWSKGCGHYAQGSPNEIYVHYTPDSELKPRK</sequence>
<accession>A0AAD2FRB6</accession>
<proteinExistence type="predicted"/>
<dbReference type="InterPro" id="IPR020472">
    <property type="entry name" value="WD40_PAC1"/>
</dbReference>
<feature type="repeat" description="WD" evidence="3">
    <location>
        <begin position="42"/>
        <end position="76"/>
    </location>
</feature>
<keyword evidence="1 3" id="KW-0853">WD repeat</keyword>
<dbReference type="PROSITE" id="PS50082">
    <property type="entry name" value="WD_REPEATS_2"/>
    <property type="match status" value="3"/>
</dbReference>
<dbReference type="Pfam" id="PF00400">
    <property type="entry name" value="WD40"/>
    <property type="match status" value="4"/>
</dbReference>
<reference evidence="5" key="1">
    <citation type="submission" date="2023-08" db="EMBL/GenBank/DDBJ databases">
        <authorList>
            <person name="Audoor S."/>
            <person name="Bilcke G."/>
        </authorList>
    </citation>
    <scope>NUCLEOTIDE SEQUENCE</scope>
</reference>
<organism evidence="5 6">
    <name type="scientific">Cylindrotheca closterium</name>
    <dbReference type="NCBI Taxonomy" id="2856"/>
    <lineage>
        <taxon>Eukaryota</taxon>
        <taxon>Sar</taxon>
        <taxon>Stramenopiles</taxon>
        <taxon>Ochrophyta</taxon>
        <taxon>Bacillariophyta</taxon>
        <taxon>Bacillariophyceae</taxon>
        <taxon>Bacillariophycidae</taxon>
        <taxon>Bacillariales</taxon>
        <taxon>Bacillariaceae</taxon>
        <taxon>Cylindrotheca</taxon>
    </lineage>
</organism>
<dbReference type="InterPro" id="IPR036322">
    <property type="entry name" value="WD40_repeat_dom_sf"/>
</dbReference>
<feature type="repeat" description="WD" evidence="3">
    <location>
        <begin position="96"/>
        <end position="119"/>
    </location>
</feature>
<dbReference type="InterPro" id="IPR001680">
    <property type="entry name" value="WD40_rpt"/>
</dbReference>
<evidence type="ECO:0000256" key="4">
    <source>
        <dbReference type="SAM" id="MobiDB-lite"/>
    </source>
</evidence>
<evidence type="ECO:0000256" key="2">
    <source>
        <dbReference type="ARBA" id="ARBA00022737"/>
    </source>
</evidence>